<proteinExistence type="predicted"/>
<gene>
    <name evidence="2" type="ORF">ACFQE1_21430</name>
</gene>
<comment type="caution">
    <text evidence="2">The sequence shown here is derived from an EMBL/GenBank/DDBJ whole genome shotgun (WGS) entry which is preliminary data.</text>
</comment>
<name>A0ABD5S5T5_9EURY</name>
<reference evidence="2 3" key="1">
    <citation type="journal article" date="2019" name="Int. J. Syst. Evol. Microbiol.">
        <title>The Global Catalogue of Microorganisms (GCM) 10K type strain sequencing project: providing services to taxonomists for standard genome sequencing and annotation.</title>
        <authorList>
            <consortium name="The Broad Institute Genomics Platform"/>
            <consortium name="The Broad Institute Genome Sequencing Center for Infectious Disease"/>
            <person name="Wu L."/>
            <person name="Ma J."/>
        </authorList>
    </citation>
    <scope>NUCLEOTIDE SEQUENCE [LARGE SCALE GENOMIC DNA]</scope>
    <source>
        <strain evidence="2 3">NBRC 111368</strain>
    </source>
</reference>
<dbReference type="InterPro" id="IPR055768">
    <property type="entry name" value="DUF7344"/>
</dbReference>
<protein>
    <recommendedName>
        <fullName evidence="1">DUF7344 domain-containing protein</fullName>
    </recommendedName>
</protein>
<dbReference type="Pfam" id="PF24035">
    <property type="entry name" value="DUF7344"/>
    <property type="match status" value="1"/>
</dbReference>
<dbReference type="Proteomes" id="UP001596328">
    <property type="component" value="Unassembled WGS sequence"/>
</dbReference>
<evidence type="ECO:0000313" key="2">
    <source>
        <dbReference type="EMBL" id="MFC6726889.1"/>
    </source>
</evidence>
<dbReference type="EMBL" id="JBHSWU010001485">
    <property type="protein sequence ID" value="MFC6726889.1"/>
    <property type="molecule type" value="Genomic_DNA"/>
</dbReference>
<feature type="domain" description="DUF7344" evidence="1">
    <location>
        <begin position="9"/>
        <end position="87"/>
    </location>
</feature>
<evidence type="ECO:0000313" key="3">
    <source>
        <dbReference type="Proteomes" id="UP001596328"/>
    </source>
</evidence>
<evidence type="ECO:0000259" key="1">
    <source>
        <dbReference type="Pfam" id="PF24035"/>
    </source>
</evidence>
<accession>A0ABD5S5T5</accession>
<organism evidence="2 3">
    <name type="scientific">Halobium palmae</name>
    <dbReference type="NCBI Taxonomy" id="1776492"/>
    <lineage>
        <taxon>Archaea</taxon>
        <taxon>Methanobacteriati</taxon>
        <taxon>Methanobacteriota</taxon>
        <taxon>Stenosarchaea group</taxon>
        <taxon>Halobacteria</taxon>
        <taxon>Halobacteriales</taxon>
        <taxon>Haloferacaceae</taxon>
        <taxon>Halobium</taxon>
    </lineage>
</organism>
<sequence>MTGVDEVLDLLGDERRRRVLYYLRDADRSESVSVDELVEAVAAAESDGGADVEEATLERLKVNLQHVHLPKAAEAEFVRYDREAGEVGLVSEPAEFDELVAVAEEYDRDEGSNAEGS</sequence>
<dbReference type="AlphaFoldDB" id="A0ABD5S5T5"/>
<dbReference type="InterPro" id="IPR036388">
    <property type="entry name" value="WH-like_DNA-bd_sf"/>
</dbReference>
<keyword evidence="3" id="KW-1185">Reference proteome</keyword>
<dbReference type="Gene3D" id="1.10.10.10">
    <property type="entry name" value="Winged helix-like DNA-binding domain superfamily/Winged helix DNA-binding domain"/>
    <property type="match status" value="1"/>
</dbReference>